<dbReference type="Proteomes" id="UP000501602">
    <property type="component" value="Chromosome"/>
</dbReference>
<keyword evidence="3" id="KW-1185">Reference proteome</keyword>
<dbReference type="InterPro" id="IPR029044">
    <property type="entry name" value="Nucleotide-diphossugar_trans"/>
</dbReference>
<evidence type="ECO:0000313" key="3">
    <source>
        <dbReference type="Proteomes" id="UP000501602"/>
    </source>
</evidence>
<feature type="domain" description="Glycosyltransferase 2-like" evidence="1">
    <location>
        <begin position="13"/>
        <end position="150"/>
    </location>
</feature>
<sequence length="307" mass="34387">MVNQPTLPPTIAVVIPLFNKALHIADTLASVFNQTLQPTEIIVVDDGSTDDGADIVRQYQRVTLVQQQNAGVSAARNTGVAAASSDLIAFIDADDRWLPQFLQEIVILTKGFPQAGVFTTGYQFCINKQEYRLPKIRFGGRGGQQSRLLDDYFDIGARGDLPFTMSSIAVRADVMAQLGGFPLNEPMGEDQELFCRAALFSSIAYNPKVLANYHLDASNRACLQHIPAKECPFSVRLHQLTQTLESESLCSSIDNYRAAHILHLASLHVRNKQVTIAKDLLQQKVVDRLWLRKWWWWLRCQLVAVQH</sequence>
<keyword evidence="2" id="KW-0808">Transferase</keyword>
<dbReference type="GO" id="GO:0016740">
    <property type="term" value="F:transferase activity"/>
    <property type="evidence" value="ECO:0007669"/>
    <property type="project" value="UniProtKB-KW"/>
</dbReference>
<organism evidence="2 3">
    <name type="scientific">Ferrimonas lipolytica</name>
    <dbReference type="NCBI Taxonomy" id="2724191"/>
    <lineage>
        <taxon>Bacteria</taxon>
        <taxon>Pseudomonadati</taxon>
        <taxon>Pseudomonadota</taxon>
        <taxon>Gammaproteobacteria</taxon>
        <taxon>Alteromonadales</taxon>
        <taxon>Ferrimonadaceae</taxon>
        <taxon>Ferrimonas</taxon>
    </lineage>
</organism>
<dbReference type="RefSeq" id="WP_168659626.1">
    <property type="nucleotide sequence ID" value="NZ_CP051180.1"/>
</dbReference>
<dbReference type="SUPFAM" id="SSF53448">
    <property type="entry name" value="Nucleotide-diphospho-sugar transferases"/>
    <property type="match status" value="1"/>
</dbReference>
<dbReference type="InterPro" id="IPR050834">
    <property type="entry name" value="Glycosyltransf_2"/>
</dbReference>
<evidence type="ECO:0000259" key="1">
    <source>
        <dbReference type="Pfam" id="PF00535"/>
    </source>
</evidence>
<reference evidence="2 3" key="1">
    <citation type="submission" date="2020-04" db="EMBL/GenBank/DDBJ databases">
        <title>Ferrimonas sp. S7 isolated from sea water.</title>
        <authorList>
            <person name="Bae S.S."/>
            <person name="Baek K."/>
        </authorList>
    </citation>
    <scope>NUCLEOTIDE SEQUENCE [LARGE SCALE GENOMIC DNA]</scope>
    <source>
        <strain evidence="2 3">S7</strain>
    </source>
</reference>
<dbReference type="Gene3D" id="3.90.550.10">
    <property type="entry name" value="Spore Coat Polysaccharide Biosynthesis Protein SpsA, Chain A"/>
    <property type="match status" value="1"/>
</dbReference>
<name>A0A6H1UBE6_9GAMM</name>
<protein>
    <submittedName>
        <fullName evidence="2">Glycosyltransferase family 2 protein</fullName>
    </submittedName>
</protein>
<dbReference type="PANTHER" id="PTHR43685">
    <property type="entry name" value="GLYCOSYLTRANSFERASE"/>
    <property type="match status" value="1"/>
</dbReference>
<dbReference type="AlphaFoldDB" id="A0A6H1UBE6"/>
<accession>A0A6H1UBE6</accession>
<dbReference type="KEGG" id="fes:HER31_05525"/>
<evidence type="ECO:0000313" key="2">
    <source>
        <dbReference type="EMBL" id="QIZ76364.1"/>
    </source>
</evidence>
<dbReference type="EMBL" id="CP051180">
    <property type="protein sequence ID" value="QIZ76364.1"/>
    <property type="molecule type" value="Genomic_DNA"/>
</dbReference>
<dbReference type="CDD" id="cd00761">
    <property type="entry name" value="Glyco_tranf_GTA_type"/>
    <property type="match status" value="1"/>
</dbReference>
<gene>
    <name evidence="2" type="ORF">HER31_05525</name>
</gene>
<dbReference type="Pfam" id="PF00535">
    <property type="entry name" value="Glycos_transf_2"/>
    <property type="match status" value="1"/>
</dbReference>
<dbReference type="PANTHER" id="PTHR43685:SF2">
    <property type="entry name" value="GLYCOSYLTRANSFERASE 2-LIKE DOMAIN-CONTAINING PROTEIN"/>
    <property type="match status" value="1"/>
</dbReference>
<dbReference type="InterPro" id="IPR001173">
    <property type="entry name" value="Glyco_trans_2-like"/>
</dbReference>
<proteinExistence type="predicted"/>